<evidence type="ECO:0000259" key="6">
    <source>
        <dbReference type="Pfam" id="PF13330"/>
    </source>
</evidence>
<dbReference type="Pfam" id="PF13330">
    <property type="entry name" value="Mucin2_WxxW"/>
    <property type="match status" value="4"/>
</dbReference>
<feature type="signal peptide" evidence="5">
    <location>
        <begin position="1"/>
        <end position="16"/>
    </location>
</feature>
<dbReference type="InterPro" id="IPR039675">
    <property type="entry name" value="CILP1/CILP2"/>
</dbReference>
<dbReference type="GO" id="GO:0005576">
    <property type="term" value="C:extracellular region"/>
    <property type="evidence" value="ECO:0007669"/>
    <property type="project" value="UniProtKB-SubCell"/>
</dbReference>
<dbReference type="PANTHER" id="PTHR15031:SF4">
    <property type="entry name" value="CARTILAGE INTERMEDIATE LAYER PROTEIN 1"/>
    <property type="match status" value="1"/>
</dbReference>
<accession>A0AAW0MU65</accession>
<keyword evidence="8" id="KW-1185">Reference proteome</keyword>
<comment type="subcellular location">
    <subcellularLocation>
        <location evidence="1">Secreted</location>
    </subcellularLocation>
</comment>
<dbReference type="PANTHER" id="PTHR15031">
    <property type="entry name" value="CARTILAGE INTERMEDIATE LAYER PROTEIN CLIP"/>
    <property type="match status" value="1"/>
</dbReference>
<evidence type="ECO:0000256" key="5">
    <source>
        <dbReference type="SAM" id="SignalP"/>
    </source>
</evidence>
<dbReference type="AlphaFoldDB" id="A0AAW0MU65"/>
<keyword evidence="2" id="KW-0964">Secreted</keyword>
<evidence type="ECO:0000313" key="7">
    <source>
        <dbReference type="EMBL" id="KAK7882741.1"/>
    </source>
</evidence>
<dbReference type="Proteomes" id="UP001460270">
    <property type="component" value="Unassembled WGS sequence"/>
</dbReference>
<evidence type="ECO:0000256" key="3">
    <source>
        <dbReference type="ARBA" id="ARBA00022729"/>
    </source>
</evidence>
<feature type="domain" description="WxxW" evidence="6">
    <location>
        <begin position="260"/>
        <end position="343"/>
    </location>
</feature>
<organism evidence="7 8">
    <name type="scientific">Mugilogobius chulae</name>
    <name type="common">yellowstripe goby</name>
    <dbReference type="NCBI Taxonomy" id="88201"/>
    <lineage>
        <taxon>Eukaryota</taxon>
        <taxon>Metazoa</taxon>
        <taxon>Chordata</taxon>
        <taxon>Craniata</taxon>
        <taxon>Vertebrata</taxon>
        <taxon>Euteleostomi</taxon>
        <taxon>Actinopterygii</taxon>
        <taxon>Neopterygii</taxon>
        <taxon>Teleostei</taxon>
        <taxon>Neoteleostei</taxon>
        <taxon>Acanthomorphata</taxon>
        <taxon>Gobiaria</taxon>
        <taxon>Gobiiformes</taxon>
        <taxon>Gobioidei</taxon>
        <taxon>Gobiidae</taxon>
        <taxon>Gobionellinae</taxon>
        <taxon>Mugilogobius</taxon>
    </lineage>
</organism>
<dbReference type="InterPro" id="IPR025155">
    <property type="entry name" value="WxxW_domain"/>
</dbReference>
<protein>
    <recommendedName>
        <fullName evidence="6">WxxW domain-containing protein</fullName>
    </recommendedName>
</protein>
<evidence type="ECO:0000256" key="2">
    <source>
        <dbReference type="ARBA" id="ARBA00022525"/>
    </source>
</evidence>
<name>A0AAW0MU65_9GOBI</name>
<dbReference type="EMBL" id="JBBPFD010000021">
    <property type="protein sequence ID" value="KAK7882741.1"/>
    <property type="molecule type" value="Genomic_DNA"/>
</dbReference>
<feature type="domain" description="WxxW" evidence="6">
    <location>
        <begin position="448"/>
        <end position="532"/>
    </location>
</feature>
<keyword evidence="4" id="KW-0325">Glycoprotein</keyword>
<gene>
    <name evidence="7" type="ORF">WMY93_028915</name>
</gene>
<feature type="domain" description="WxxW" evidence="6">
    <location>
        <begin position="164"/>
        <end position="248"/>
    </location>
</feature>
<reference evidence="8" key="1">
    <citation type="submission" date="2024-04" db="EMBL/GenBank/DDBJ databases">
        <title>Salinicola lusitanus LLJ914,a marine bacterium isolated from the Okinawa Trough.</title>
        <authorList>
            <person name="Li J."/>
        </authorList>
    </citation>
    <scope>NUCLEOTIDE SEQUENCE [LARGE SCALE GENOMIC DNA]</scope>
</reference>
<feature type="chain" id="PRO_5043721188" description="WxxW domain-containing protein" evidence="5">
    <location>
        <begin position="17"/>
        <end position="541"/>
    </location>
</feature>
<feature type="domain" description="WxxW" evidence="6">
    <location>
        <begin position="355"/>
        <end position="437"/>
    </location>
</feature>
<keyword evidence="3 5" id="KW-0732">Signal</keyword>
<evidence type="ECO:0000313" key="8">
    <source>
        <dbReference type="Proteomes" id="UP001460270"/>
    </source>
</evidence>
<evidence type="ECO:0000256" key="4">
    <source>
        <dbReference type="ARBA" id="ARBA00023180"/>
    </source>
</evidence>
<evidence type="ECO:0000256" key="1">
    <source>
        <dbReference type="ARBA" id="ARBA00004613"/>
    </source>
</evidence>
<proteinExistence type="predicted"/>
<comment type="caution">
    <text evidence="7">The sequence shown here is derived from an EMBL/GenBank/DDBJ whole genome shotgun (WGS) entry which is preliminary data.</text>
</comment>
<sequence>MIIWLVLVSHVLLAESYRHGKFPKFQQRSWLPDFPKYRSLNVTNFVTKAAANTETSVFVPLTPEPVFVQPTEKLLNTPVDFTWTTTTTALTTDSTTTRPLITRIPITQTMIYTETLLTPPPDTKITFMTRPFETTSCTTTVKTKPWLTLITKQTLHTMPYPFCWTDWFDIDDPTATGDWEVLWDIRVANPGKVCPKPLQMQVLTTSGQPVSSTGDVIYKSDPLTGFICRNKDQRKGNRCSDYKVRFGCPRSFCAPPPQCWTEWFDRDNPSGTGDWETLEDLRSEYPGRICPKPLQIQVQTTSGAPMSSTGDNIYKADILTGFICRNRDQRKGRCQDYKVRFLCPLSFCIRQRCYTDWFDRDDPSGTGDWETLFALRADYPGQICNNPLQIQVESLDGDSVATTGNIISVMDVVTGFICNNSMQPSKMCEDFRVRFFCPHKFCQEKVCWTKWFDRDDPTGSGDWELLVNLRKEYPKEICKIPLYIDVRTVDTNEPITVTGQNWHIYSPTEGFACRNQDQKECACRDYKVRFGCPCDCVVDTE</sequence>